<keyword evidence="8" id="KW-1185">Reference proteome</keyword>
<feature type="signal peptide" evidence="6">
    <location>
        <begin position="1"/>
        <end position="25"/>
    </location>
</feature>
<accession>A0A836BD95</accession>
<evidence type="ECO:0000256" key="3">
    <source>
        <dbReference type="ARBA" id="ARBA00022989"/>
    </source>
</evidence>
<dbReference type="OrthoDB" id="10039147at2759"/>
<dbReference type="AlphaFoldDB" id="A0A836BD95"/>
<dbReference type="Proteomes" id="UP000613740">
    <property type="component" value="Unassembled WGS sequence"/>
</dbReference>
<comment type="caution">
    <text evidence="7">The sequence shown here is derived from an EMBL/GenBank/DDBJ whole genome shotgun (WGS) entry which is preliminary data.</text>
</comment>
<evidence type="ECO:0000256" key="5">
    <source>
        <dbReference type="SAM" id="Coils"/>
    </source>
</evidence>
<dbReference type="PANTHER" id="PTHR12883:SF0">
    <property type="entry name" value="PAT COMPLEX SUBUNIT CCDC47"/>
    <property type="match status" value="1"/>
</dbReference>
<evidence type="ECO:0000256" key="2">
    <source>
        <dbReference type="ARBA" id="ARBA00022692"/>
    </source>
</evidence>
<dbReference type="GO" id="GO:0016020">
    <property type="term" value="C:membrane"/>
    <property type="evidence" value="ECO:0007669"/>
    <property type="project" value="UniProtKB-SubCell"/>
</dbReference>
<evidence type="ECO:0000313" key="7">
    <source>
        <dbReference type="EMBL" id="KAG2454539.1"/>
    </source>
</evidence>
<protein>
    <submittedName>
        <fullName evidence="7">Uncharacterized protein</fullName>
    </submittedName>
</protein>
<evidence type="ECO:0000256" key="6">
    <source>
        <dbReference type="SAM" id="SignalP"/>
    </source>
</evidence>
<dbReference type="Pfam" id="PF07946">
    <property type="entry name" value="CCDC47"/>
    <property type="match status" value="1"/>
</dbReference>
<name>A0A836BD95_9CHLO</name>
<sequence>MEMVAGVVVALYVVVALLGTRSNDAVAQAFARQHCVSPDSIFPRQFAMCGAGDPGPNGVRSALVKESTNIYKFYASGRRNCQGLLATLVLKNRADLLGWLLGLFFPQEDLLEIEVYVGDISPMVMAVATPRQAKSLQDRRDVRAYAKAIKVQPQPGAAAGGDGIPSWNNAKLHVLTEHSSFFYDLFSEARVHGLFTSAAHADKLRLFRSLLVSSENGGGHKQVLRFVFALPAADDMAALSPLLALVPLLTDLVALHRINPDLKKKLAEARARTEEALAEAEEARKRRLEALQKKKIEKALEEKERLARLNPEARRKAEEKLAKQAAKKGMKVKMVRM</sequence>
<organism evidence="7 8">
    <name type="scientific">Chlamydomonas schloesseri</name>
    <dbReference type="NCBI Taxonomy" id="2026947"/>
    <lineage>
        <taxon>Eukaryota</taxon>
        <taxon>Viridiplantae</taxon>
        <taxon>Chlorophyta</taxon>
        <taxon>core chlorophytes</taxon>
        <taxon>Chlorophyceae</taxon>
        <taxon>CS clade</taxon>
        <taxon>Chlamydomonadales</taxon>
        <taxon>Chlamydomonadaceae</taxon>
        <taxon>Chlamydomonas</taxon>
    </lineage>
</organism>
<comment type="subcellular location">
    <subcellularLocation>
        <location evidence="1">Membrane</location>
        <topology evidence="1">Single-pass membrane protein</topology>
    </subcellularLocation>
</comment>
<dbReference type="GO" id="GO:0005509">
    <property type="term" value="F:calcium ion binding"/>
    <property type="evidence" value="ECO:0007669"/>
    <property type="project" value="InterPro"/>
</dbReference>
<proteinExistence type="predicted"/>
<keyword evidence="5" id="KW-0175">Coiled coil</keyword>
<keyword evidence="6" id="KW-0732">Signal</keyword>
<dbReference type="GO" id="GO:0005783">
    <property type="term" value="C:endoplasmic reticulum"/>
    <property type="evidence" value="ECO:0007669"/>
    <property type="project" value="InterPro"/>
</dbReference>
<dbReference type="EMBL" id="JAEHOD010000001">
    <property type="protein sequence ID" value="KAG2454539.1"/>
    <property type="molecule type" value="Genomic_DNA"/>
</dbReference>
<evidence type="ECO:0000256" key="1">
    <source>
        <dbReference type="ARBA" id="ARBA00004167"/>
    </source>
</evidence>
<keyword evidence="3" id="KW-1133">Transmembrane helix</keyword>
<reference evidence="7" key="1">
    <citation type="journal article" date="2020" name="bioRxiv">
        <title>Comparative genomics of Chlamydomonas.</title>
        <authorList>
            <person name="Craig R.J."/>
            <person name="Hasan A.R."/>
            <person name="Ness R.W."/>
            <person name="Keightley P.D."/>
        </authorList>
    </citation>
    <scope>NUCLEOTIDE SEQUENCE</scope>
    <source>
        <strain evidence="7">CCAP 11/173</strain>
    </source>
</reference>
<evidence type="ECO:0000313" key="8">
    <source>
        <dbReference type="Proteomes" id="UP000613740"/>
    </source>
</evidence>
<feature type="coiled-coil region" evidence="5">
    <location>
        <begin position="259"/>
        <end position="316"/>
    </location>
</feature>
<feature type="chain" id="PRO_5032940991" evidence="6">
    <location>
        <begin position="26"/>
        <end position="337"/>
    </location>
</feature>
<gene>
    <name evidence="7" type="ORF">HYH02_000384</name>
</gene>
<dbReference type="InterPro" id="IPR012879">
    <property type="entry name" value="CCDC47"/>
</dbReference>
<evidence type="ECO:0000256" key="4">
    <source>
        <dbReference type="ARBA" id="ARBA00023136"/>
    </source>
</evidence>
<keyword evidence="4" id="KW-0472">Membrane</keyword>
<keyword evidence="2" id="KW-0812">Transmembrane</keyword>
<dbReference type="GO" id="GO:0032469">
    <property type="term" value="P:endoplasmic reticulum calcium ion homeostasis"/>
    <property type="evidence" value="ECO:0007669"/>
    <property type="project" value="InterPro"/>
</dbReference>
<dbReference type="PANTHER" id="PTHR12883">
    <property type="entry name" value="ADIPOCYTE-SPECIFIC PROTEIN 4-RELATED"/>
    <property type="match status" value="1"/>
</dbReference>